<sequence>MVDYDIIVIGAGHAGIEAGLAAARLGKKTALITINQETIGKMPCNPSVGGPAKGIVTREIDALGGQMGYVADKTALQFKMLNSAKGPGVRALRVQSDKLAYSSMMKEICLKQENLTVIESLVERLIVEKQEARGVELQDGSVLLSRAVIMTTGTYMSGKNMISDDVKIGGPDLEPTTNQLSESLRQVGVRTFRLKTGTPPRIRTSTIDFSKTKLEPGTPGFYHFSSLTKPDDVLPFEKQVSCYMTHTVPETHEIILNNLTKSSMYSGVVEGVGPRYCPSIEDKLVRFKDKERHLLFLEPESLSLPTTYIQGFSSSLPKEVQFQMVHTLPGLENCEIMKYAYAIEYDALDPVQMKSSFESKVIKNLFTAGQINGTSGYEEAAGQGLLAGINAVRKLDEKEPIIFSRDQAYIGVLVDDLTTKGTKEPYRLLTSRAEYRLLLRHDNAEERLTGIGHQIGLISDERYEAFLRNQSLLALKKEELQTSLFSMNDDRVKQYLLNHGYDDLSFSMNGEDLVKRPRLQARDLFKLQGKEIDDNIAEKIDIDIKYEGYIAKAKREAERLKTMDHRMLSETLDYDEIPNLSIEGRQKLKEFKPETLGKASRISGVNPADIAVLSMYLKNMRRRK</sequence>
<keyword evidence="6 11" id="KW-0819">tRNA processing</keyword>
<dbReference type="OrthoDB" id="9815560at2"/>
<name>D2MMY6_9FIRM</name>
<dbReference type="PRINTS" id="PR00411">
    <property type="entry name" value="PNDRDTASEI"/>
</dbReference>
<dbReference type="NCBIfam" id="TIGR00136">
    <property type="entry name" value="mnmG_gidA"/>
    <property type="match status" value="1"/>
</dbReference>
<dbReference type="GO" id="GO:0002098">
    <property type="term" value="P:tRNA wobble uridine modification"/>
    <property type="evidence" value="ECO:0007669"/>
    <property type="project" value="InterPro"/>
</dbReference>
<dbReference type="EMBL" id="ADFR01000002">
    <property type="protein sequence ID" value="EFC06412.1"/>
    <property type="molecule type" value="Genomic_DNA"/>
</dbReference>
<dbReference type="InterPro" id="IPR020595">
    <property type="entry name" value="MnmG-rel_CS"/>
</dbReference>
<dbReference type="AlphaFoldDB" id="D2MMY6"/>
<dbReference type="Gene3D" id="1.10.10.1800">
    <property type="entry name" value="tRNA uridine 5-carboxymethylaminomethyl modification enzyme MnmG/GidA"/>
    <property type="match status" value="1"/>
</dbReference>
<dbReference type="InterPro" id="IPR036188">
    <property type="entry name" value="FAD/NAD-bd_sf"/>
</dbReference>
<keyword evidence="5 11" id="KW-0285">Flavoprotein</keyword>
<comment type="function">
    <text evidence="2 11">NAD-binding protein involved in the addition of a carboxymethylaminomethyl (cmnm) group at the wobble position (U34) of certain tRNAs, forming tRNA-cmnm(5)s(2)U34.</text>
</comment>
<keyword evidence="7 11" id="KW-0274">FAD</keyword>
<evidence type="ECO:0000256" key="4">
    <source>
        <dbReference type="ARBA" id="ARBA00020461"/>
    </source>
</evidence>
<evidence type="ECO:0000256" key="11">
    <source>
        <dbReference type="HAMAP-Rule" id="MF_00129"/>
    </source>
</evidence>
<gene>
    <name evidence="11" type="primary">mnmG</name>
    <name evidence="11 13" type="synonym">gidA</name>
    <name evidence="13" type="ORF">HMPREF9013_1122</name>
</gene>
<dbReference type="GO" id="GO:0005829">
    <property type="term" value="C:cytosol"/>
    <property type="evidence" value="ECO:0007669"/>
    <property type="project" value="TreeGrafter"/>
</dbReference>
<evidence type="ECO:0000256" key="6">
    <source>
        <dbReference type="ARBA" id="ARBA00022694"/>
    </source>
</evidence>
<evidence type="ECO:0000256" key="9">
    <source>
        <dbReference type="ARBA" id="ARBA00025948"/>
    </source>
</evidence>
<evidence type="ECO:0000313" key="14">
    <source>
        <dbReference type="Proteomes" id="UP000005017"/>
    </source>
</evidence>
<evidence type="ECO:0000256" key="2">
    <source>
        <dbReference type="ARBA" id="ARBA00003717"/>
    </source>
</evidence>
<reference evidence="14" key="1">
    <citation type="submission" date="2009-12" db="EMBL/GenBank/DDBJ databases">
        <title>Sequence of Clostridiales genomosp. BVAB3 str. UPII9-5.</title>
        <authorList>
            <person name="Madupu R."/>
            <person name="Durkin A.S."/>
            <person name="Torralba M."/>
            <person name="Methe B."/>
            <person name="Sutton G.G."/>
            <person name="Strausberg R.L."/>
            <person name="Nelson K.E."/>
        </authorList>
    </citation>
    <scope>NUCLEOTIDE SEQUENCE [LARGE SCALE GENOMIC DNA]</scope>
    <source>
        <strain evidence="14">W1219</strain>
    </source>
</reference>
<evidence type="ECO:0000256" key="8">
    <source>
        <dbReference type="ARBA" id="ARBA00023027"/>
    </source>
</evidence>
<proteinExistence type="inferred from homology"/>
<dbReference type="HAMAP" id="MF_00129">
    <property type="entry name" value="MnmG_GidA"/>
    <property type="match status" value="1"/>
</dbReference>
<dbReference type="STRING" id="679192.HMPREF9013_1122"/>
<evidence type="ECO:0000256" key="1">
    <source>
        <dbReference type="ARBA" id="ARBA00001974"/>
    </source>
</evidence>
<dbReference type="RefSeq" id="WP_006626757.1">
    <property type="nucleotide sequence ID" value="NZ_ADFR01000002.1"/>
</dbReference>
<comment type="similarity">
    <text evidence="3 11">Belongs to the MnmG family.</text>
</comment>
<feature type="binding site" evidence="11">
    <location>
        <position position="122"/>
    </location>
    <ligand>
        <name>FAD</name>
        <dbReference type="ChEBI" id="CHEBI:57692"/>
    </ligand>
</feature>
<dbReference type="PROSITE" id="PS01281">
    <property type="entry name" value="GIDA_2"/>
    <property type="match status" value="1"/>
</dbReference>
<dbReference type="InterPro" id="IPR004416">
    <property type="entry name" value="MnmG"/>
</dbReference>
<organism evidence="13 14">
    <name type="scientific">Bulleidia extructa W1219</name>
    <dbReference type="NCBI Taxonomy" id="679192"/>
    <lineage>
        <taxon>Bacteria</taxon>
        <taxon>Bacillati</taxon>
        <taxon>Bacillota</taxon>
        <taxon>Erysipelotrichia</taxon>
        <taxon>Erysipelotrichales</taxon>
        <taxon>Erysipelotrichaceae</taxon>
        <taxon>Bulleidia</taxon>
    </lineage>
</organism>
<dbReference type="SMART" id="SM01228">
    <property type="entry name" value="GIDA_assoc_3"/>
    <property type="match status" value="1"/>
</dbReference>
<dbReference type="Gene3D" id="1.10.150.570">
    <property type="entry name" value="GidA associated domain, C-terminal subdomain"/>
    <property type="match status" value="1"/>
</dbReference>
<evidence type="ECO:0000256" key="3">
    <source>
        <dbReference type="ARBA" id="ARBA00007653"/>
    </source>
</evidence>
<feature type="binding site" evidence="11">
    <location>
        <position position="370"/>
    </location>
    <ligand>
        <name>FAD</name>
        <dbReference type="ChEBI" id="CHEBI:57692"/>
    </ligand>
</feature>
<dbReference type="InterPro" id="IPR049312">
    <property type="entry name" value="GIDA_C_N"/>
</dbReference>
<dbReference type="SUPFAM" id="SSF51905">
    <property type="entry name" value="FAD/NAD(P)-binding domain"/>
    <property type="match status" value="1"/>
</dbReference>
<comment type="subcellular location">
    <subcellularLocation>
        <location evidence="11">Cytoplasm</location>
    </subcellularLocation>
</comment>
<dbReference type="Proteomes" id="UP000005017">
    <property type="component" value="Unassembled WGS sequence"/>
</dbReference>
<comment type="subunit">
    <text evidence="9 11">Homodimer. Heterotetramer of two MnmE and two MnmG subunits.</text>
</comment>
<feature type="binding site" evidence="11">
    <location>
        <begin position="10"/>
        <end position="15"/>
    </location>
    <ligand>
        <name>FAD</name>
        <dbReference type="ChEBI" id="CHEBI:57692"/>
    </ligand>
</feature>
<dbReference type="GO" id="GO:0050660">
    <property type="term" value="F:flavin adenine dinucleotide binding"/>
    <property type="evidence" value="ECO:0007669"/>
    <property type="project" value="UniProtKB-UniRule"/>
</dbReference>
<feature type="domain" description="tRNA uridine 5-carboxymethylaminomethyl modification enzyme C-terminal subdomain" evidence="12">
    <location>
        <begin position="544"/>
        <end position="615"/>
    </location>
</feature>
<comment type="cofactor">
    <cofactor evidence="1 11">
        <name>FAD</name>
        <dbReference type="ChEBI" id="CHEBI:57692"/>
    </cofactor>
</comment>
<dbReference type="InterPro" id="IPR047001">
    <property type="entry name" value="MnmG_C_subdom"/>
</dbReference>
<dbReference type="eggNOG" id="COG0445">
    <property type="taxonomic scope" value="Bacteria"/>
</dbReference>
<dbReference type="Pfam" id="PF21680">
    <property type="entry name" value="GIDA_C_1st"/>
    <property type="match status" value="1"/>
</dbReference>
<evidence type="ECO:0000256" key="10">
    <source>
        <dbReference type="ARBA" id="ARBA00031800"/>
    </source>
</evidence>
<feature type="binding site" evidence="11">
    <location>
        <position position="177"/>
    </location>
    <ligand>
        <name>FAD</name>
        <dbReference type="ChEBI" id="CHEBI:57692"/>
    </ligand>
</feature>
<dbReference type="FunFam" id="3.50.50.60:FF:000002">
    <property type="entry name" value="tRNA uridine 5-carboxymethylaminomethyl modification enzyme MnmG"/>
    <property type="match status" value="1"/>
</dbReference>
<comment type="caution">
    <text evidence="13">The sequence shown here is derived from an EMBL/GenBank/DDBJ whole genome shotgun (WGS) entry which is preliminary data.</text>
</comment>
<protein>
    <recommendedName>
        <fullName evidence="4 11">tRNA uridine 5-carboxymethylaminomethyl modification enzyme MnmG</fullName>
    </recommendedName>
    <alternativeName>
        <fullName evidence="10 11">Glucose-inhibited division protein A</fullName>
    </alternativeName>
</protein>
<dbReference type="Pfam" id="PF01134">
    <property type="entry name" value="GIDA"/>
    <property type="match status" value="1"/>
</dbReference>
<accession>D2MMY6</accession>
<dbReference type="Gene3D" id="3.50.50.60">
    <property type="entry name" value="FAD/NAD(P)-binding domain"/>
    <property type="match status" value="2"/>
</dbReference>
<evidence type="ECO:0000256" key="5">
    <source>
        <dbReference type="ARBA" id="ARBA00022630"/>
    </source>
</evidence>
<dbReference type="InterPro" id="IPR026904">
    <property type="entry name" value="MnmG_C"/>
</dbReference>
<dbReference type="PANTHER" id="PTHR11806:SF0">
    <property type="entry name" value="PROTEIN MTO1 HOMOLOG, MITOCHONDRIAL"/>
    <property type="match status" value="1"/>
</dbReference>
<dbReference type="InterPro" id="IPR002218">
    <property type="entry name" value="MnmG-rel"/>
</dbReference>
<dbReference type="PROSITE" id="PS01280">
    <property type="entry name" value="GIDA_1"/>
    <property type="match status" value="1"/>
</dbReference>
<evidence type="ECO:0000313" key="13">
    <source>
        <dbReference type="EMBL" id="EFC06412.1"/>
    </source>
</evidence>
<dbReference type="PANTHER" id="PTHR11806">
    <property type="entry name" value="GLUCOSE INHIBITED DIVISION PROTEIN A"/>
    <property type="match status" value="1"/>
</dbReference>
<dbReference type="InterPro" id="IPR040131">
    <property type="entry name" value="MnmG_N"/>
</dbReference>
<keyword evidence="11" id="KW-0963">Cytoplasm</keyword>
<dbReference type="GO" id="GO:0030488">
    <property type="term" value="P:tRNA methylation"/>
    <property type="evidence" value="ECO:0007669"/>
    <property type="project" value="TreeGrafter"/>
</dbReference>
<evidence type="ECO:0000256" key="7">
    <source>
        <dbReference type="ARBA" id="ARBA00022827"/>
    </source>
</evidence>
<evidence type="ECO:0000259" key="12">
    <source>
        <dbReference type="SMART" id="SM01228"/>
    </source>
</evidence>
<feature type="binding site" evidence="11">
    <location>
        <begin position="273"/>
        <end position="287"/>
    </location>
    <ligand>
        <name>NAD(+)</name>
        <dbReference type="ChEBI" id="CHEBI:57540"/>
    </ligand>
</feature>
<dbReference type="Pfam" id="PF13932">
    <property type="entry name" value="SAM_GIDA_C"/>
    <property type="match status" value="1"/>
</dbReference>
<keyword evidence="14" id="KW-1185">Reference proteome</keyword>
<dbReference type="InterPro" id="IPR044920">
    <property type="entry name" value="MnmG_C_subdom_sf"/>
</dbReference>
<keyword evidence="8 11" id="KW-0520">NAD</keyword>
<dbReference type="FunFam" id="1.10.150.570:FF:000001">
    <property type="entry name" value="tRNA uridine 5-carboxymethylaminomethyl modification enzyme MnmG"/>
    <property type="match status" value="1"/>
</dbReference>